<keyword evidence="3" id="KW-1185">Reference proteome</keyword>
<dbReference type="Proteomes" id="UP000501802">
    <property type="component" value="Chromosome"/>
</dbReference>
<dbReference type="InterPro" id="IPR013766">
    <property type="entry name" value="Thioredoxin_domain"/>
</dbReference>
<dbReference type="EMBL" id="CP050063">
    <property type="protein sequence ID" value="QIP14419.1"/>
    <property type="molecule type" value="Genomic_DNA"/>
</dbReference>
<protein>
    <recommendedName>
        <fullName evidence="1">Thioredoxin domain-containing protein</fullName>
    </recommendedName>
</protein>
<dbReference type="RefSeq" id="WP_167210447.1">
    <property type="nucleotide sequence ID" value="NZ_CP050063.1"/>
</dbReference>
<dbReference type="SUPFAM" id="SSF52833">
    <property type="entry name" value="Thioredoxin-like"/>
    <property type="match status" value="1"/>
</dbReference>
<name>A0A6G9AQ01_9BACT</name>
<reference evidence="2 3" key="1">
    <citation type="submission" date="2020-03" db="EMBL/GenBank/DDBJ databases">
        <authorList>
            <person name="Kim M.K."/>
        </authorList>
    </citation>
    <scope>NUCLEOTIDE SEQUENCE [LARGE SCALE GENOMIC DNA]</scope>
    <source>
        <strain evidence="2 3">BT328</strain>
    </source>
</reference>
<organism evidence="2 3">
    <name type="scientific">Spirosoma aureum</name>
    <dbReference type="NCBI Taxonomy" id="2692134"/>
    <lineage>
        <taxon>Bacteria</taxon>
        <taxon>Pseudomonadati</taxon>
        <taxon>Bacteroidota</taxon>
        <taxon>Cytophagia</taxon>
        <taxon>Cytophagales</taxon>
        <taxon>Cytophagaceae</taxon>
        <taxon>Spirosoma</taxon>
    </lineage>
</organism>
<dbReference type="PROSITE" id="PS51352">
    <property type="entry name" value="THIOREDOXIN_2"/>
    <property type="match status" value="1"/>
</dbReference>
<evidence type="ECO:0000259" key="1">
    <source>
        <dbReference type="PROSITE" id="PS51352"/>
    </source>
</evidence>
<proteinExistence type="predicted"/>
<feature type="domain" description="Thioredoxin" evidence="1">
    <location>
        <begin position="107"/>
        <end position="242"/>
    </location>
</feature>
<dbReference type="InterPro" id="IPR036249">
    <property type="entry name" value="Thioredoxin-like_sf"/>
</dbReference>
<evidence type="ECO:0000313" key="2">
    <source>
        <dbReference type="EMBL" id="QIP14419.1"/>
    </source>
</evidence>
<evidence type="ECO:0000313" key="3">
    <source>
        <dbReference type="Proteomes" id="UP000501802"/>
    </source>
</evidence>
<sequence length="242" mass="26741">MTFYKRAILTTLIATYGAVCQAQVGVQKRSIHVNRRIADTTPIINQSTGQRVTLEEYSQLSKADPHAYHLVPDYNEFGQPGSYVLRTATAEEHETHQFRDRNPAKQPKAGQIITPFSMTGLDGKIYRSADLLGKVVILSFWISLDKPFWGDKEATQFKDALKPTQAQEAPVVLGILNSEPSGVPLNSLPFMPIPNAYGFHGKYHITSIPTFVVIDKTGKVAANLQGPGVYDKLKEVLATVTK</sequence>
<dbReference type="AlphaFoldDB" id="A0A6G9AQ01"/>
<dbReference type="KEGG" id="spib:G8759_18235"/>
<dbReference type="Gene3D" id="3.40.30.10">
    <property type="entry name" value="Glutaredoxin"/>
    <property type="match status" value="1"/>
</dbReference>
<gene>
    <name evidence="2" type="ORF">G8759_18235</name>
</gene>
<accession>A0A6G9AQ01</accession>